<dbReference type="PANTHER" id="PTHR47533:SF4">
    <property type="entry name" value="AB HYDROLASE-1 DOMAIN-CONTAINING PROTEIN"/>
    <property type="match status" value="1"/>
</dbReference>
<accession>A0A8T1W264</accession>
<protein>
    <recommendedName>
        <fullName evidence="2">AB hydrolase-1 domain-containing protein</fullName>
    </recommendedName>
</protein>
<evidence type="ECO:0000313" key="4">
    <source>
        <dbReference type="Proteomes" id="UP000694044"/>
    </source>
</evidence>
<dbReference type="Proteomes" id="UP000694044">
    <property type="component" value="Unassembled WGS sequence"/>
</dbReference>
<evidence type="ECO:0000256" key="1">
    <source>
        <dbReference type="SAM" id="MobiDB-lite"/>
    </source>
</evidence>
<reference evidence="3" key="1">
    <citation type="submission" date="2021-02" db="EMBL/GenBank/DDBJ databases">
        <authorList>
            <person name="Palmer J.M."/>
        </authorList>
    </citation>
    <scope>NUCLEOTIDE SEQUENCE</scope>
    <source>
        <strain evidence="3">SCRP734</strain>
    </source>
</reference>
<evidence type="ECO:0000313" key="3">
    <source>
        <dbReference type="EMBL" id="KAG7387336.1"/>
    </source>
</evidence>
<dbReference type="PANTHER" id="PTHR47533">
    <property type="entry name" value="PROTEIN CBG21859"/>
    <property type="match status" value="1"/>
</dbReference>
<keyword evidence="4" id="KW-1185">Reference proteome</keyword>
<dbReference type="AlphaFoldDB" id="A0A8T1W264"/>
<name>A0A8T1W264_9STRA</name>
<sequence length="344" mass="37915">MRRFLSSACARKSYNRWDFLPRVEVAPPREARAPPPPLPSPKYLNVRGRCTLEYVDIPPLEGARRGHEAPVTIVLVHGAPGSYNDFRHLVPVLEHPTHMRIIGLNLPGYAGSKVAKEHYLESISALPTAGLALEAVEKLCKGQEGGDNVFLVGHSFGAHTVINMAALHATERHNDGINVRGMALLAPAGCRPHKVLRPRESAMVVKLLRGGNPVLSALTPHFIKAVYTRLLKFPSDLPPGHYTAGLVRAGTTDFSLIREQVGTLRGLKLPSFVAWSQNDEFMEEEISVELARLCHPGPRLAFAGGGHNVQKTRAEPIADAMSKWMDEVRDEESEEQEQRTQQLP</sequence>
<dbReference type="InterPro" id="IPR000073">
    <property type="entry name" value="AB_hydrolase_1"/>
</dbReference>
<feature type="region of interest" description="Disordered" evidence="1">
    <location>
        <begin position="324"/>
        <end position="344"/>
    </location>
</feature>
<dbReference type="OrthoDB" id="6431331at2759"/>
<dbReference type="Pfam" id="PF12697">
    <property type="entry name" value="Abhydrolase_6"/>
    <property type="match status" value="1"/>
</dbReference>
<dbReference type="EMBL" id="JAGDFM010000081">
    <property type="protein sequence ID" value="KAG7387336.1"/>
    <property type="molecule type" value="Genomic_DNA"/>
</dbReference>
<evidence type="ECO:0000259" key="2">
    <source>
        <dbReference type="Pfam" id="PF12697"/>
    </source>
</evidence>
<feature type="domain" description="AB hydrolase-1" evidence="2">
    <location>
        <begin position="73"/>
        <end position="320"/>
    </location>
</feature>
<organism evidence="3 4">
    <name type="scientific">Phytophthora pseudosyringae</name>
    <dbReference type="NCBI Taxonomy" id="221518"/>
    <lineage>
        <taxon>Eukaryota</taxon>
        <taxon>Sar</taxon>
        <taxon>Stramenopiles</taxon>
        <taxon>Oomycota</taxon>
        <taxon>Peronosporomycetes</taxon>
        <taxon>Peronosporales</taxon>
        <taxon>Peronosporaceae</taxon>
        <taxon>Phytophthora</taxon>
    </lineage>
</organism>
<proteinExistence type="predicted"/>
<comment type="caution">
    <text evidence="3">The sequence shown here is derived from an EMBL/GenBank/DDBJ whole genome shotgun (WGS) entry which is preliminary data.</text>
</comment>
<gene>
    <name evidence="3" type="ORF">PHYPSEUDO_014430</name>
</gene>